<organism evidence="1 2">
    <name type="scientific">Leptospirillum ferriphilum</name>
    <dbReference type="NCBI Taxonomy" id="178606"/>
    <lineage>
        <taxon>Bacteria</taxon>
        <taxon>Pseudomonadati</taxon>
        <taxon>Nitrospirota</taxon>
        <taxon>Nitrospiria</taxon>
        <taxon>Nitrospirales</taxon>
        <taxon>Nitrospiraceae</taxon>
        <taxon>Leptospirillum</taxon>
    </lineage>
</organism>
<dbReference type="PATRIC" id="fig|178606.4.peg.2515"/>
<reference evidence="1 2" key="1">
    <citation type="submission" date="2014-06" db="EMBL/GenBank/DDBJ databases">
        <title>Draft genome sequence of iron oxidizing acidophile Leptospirillum ferriphilum DSM14647.</title>
        <authorList>
            <person name="Cardenas J.P."/>
            <person name="Lazcano M."/>
            <person name="Ossandon F.J."/>
            <person name="Corbett M."/>
            <person name="Holmes D.S."/>
            <person name="Watkin E."/>
        </authorList>
    </citation>
    <scope>NUCLEOTIDE SEQUENCE [LARGE SCALE GENOMIC DNA]</scope>
    <source>
        <strain evidence="1 2">DSM 14647</strain>
    </source>
</reference>
<comment type="caution">
    <text evidence="1">The sequence shown here is derived from an EMBL/GenBank/DDBJ whole genome shotgun (WGS) entry which is preliminary data.</text>
</comment>
<proteinExistence type="predicted"/>
<gene>
    <name evidence="1" type="ORF">LptCag_0493</name>
</gene>
<dbReference type="EMBL" id="JPGK01000012">
    <property type="protein sequence ID" value="KGA92758.1"/>
    <property type="molecule type" value="Genomic_DNA"/>
</dbReference>
<dbReference type="AlphaFoldDB" id="A0A094W5M3"/>
<evidence type="ECO:0000313" key="1">
    <source>
        <dbReference type="EMBL" id="KGA92758.1"/>
    </source>
</evidence>
<name>A0A094W5M3_9BACT</name>
<sequence>MHGISVPEINKLRRRERTENKSAEKGFLLIFKFFILILFS</sequence>
<dbReference type="Proteomes" id="UP000029452">
    <property type="component" value="Unassembled WGS sequence"/>
</dbReference>
<accession>A0A094W5M3</accession>
<protein>
    <submittedName>
        <fullName evidence="1">Uncharacterized protein</fullName>
    </submittedName>
</protein>
<evidence type="ECO:0000313" key="2">
    <source>
        <dbReference type="Proteomes" id="UP000029452"/>
    </source>
</evidence>